<dbReference type="Proteomes" id="UP001172102">
    <property type="component" value="Unassembled WGS sequence"/>
</dbReference>
<dbReference type="AlphaFoldDB" id="A0AA40AG56"/>
<gene>
    <name evidence="1" type="ORF">B0H67DRAFT_553746</name>
</gene>
<keyword evidence="2" id="KW-1185">Reference proteome</keyword>
<dbReference type="InterPro" id="IPR036770">
    <property type="entry name" value="Ankyrin_rpt-contain_sf"/>
</dbReference>
<evidence type="ECO:0000313" key="1">
    <source>
        <dbReference type="EMBL" id="KAK0715163.1"/>
    </source>
</evidence>
<proteinExistence type="predicted"/>
<protein>
    <submittedName>
        <fullName evidence="1">Uncharacterized protein</fullName>
    </submittedName>
</protein>
<evidence type="ECO:0000313" key="2">
    <source>
        <dbReference type="Proteomes" id="UP001172102"/>
    </source>
</evidence>
<dbReference type="EMBL" id="JAUKUA010000004">
    <property type="protein sequence ID" value="KAK0715163.1"/>
    <property type="molecule type" value="Genomic_DNA"/>
</dbReference>
<organism evidence="1 2">
    <name type="scientific">Lasiosphaeris hirsuta</name>
    <dbReference type="NCBI Taxonomy" id="260670"/>
    <lineage>
        <taxon>Eukaryota</taxon>
        <taxon>Fungi</taxon>
        <taxon>Dikarya</taxon>
        <taxon>Ascomycota</taxon>
        <taxon>Pezizomycotina</taxon>
        <taxon>Sordariomycetes</taxon>
        <taxon>Sordariomycetidae</taxon>
        <taxon>Sordariales</taxon>
        <taxon>Lasiosphaeriaceae</taxon>
        <taxon>Lasiosphaeris</taxon>
    </lineage>
</organism>
<dbReference type="Gene3D" id="1.25.40.20">
    <property type="entry name" value="Ankyrin repeat-containing domain"/>
    <property type="match status" value="1"/>
</dbReference>
<sequence length="194" mass="21948">MMENNYPNTVSSPPNITMKHNRPTTVLENSRLLLFVILDKAEAIDDELKLIRARDPSLDNGKIIMNVVNSMGHTMLHKAAEAQRHYQLQWMLEELDGTSDEVIEWVNARELSGRGDTALHLAVRNRDLASVLILRAFGGGGRSVVDANIGNLHGETARELARKNVVEDYYKSDLRQTSIDVWVEVKEDDLEEQK</sequence>
<accession>A0AA40AG56</accession>
<name>A0AA40AG56_9PEZI</name>
<reference evidence="1" key="1">
    <citation type="submission" date="2023-06" db="EMBL/GenBank/DDBJ databases">
        <title>Genome-scale phylogeny and comparative genomics of the fungal order Sordariales.</title>
        <authorList>
            <consortium name="Lawrence Berkeley National Laboratory"/>
            <person name="Hensen N."/>
            <person name="Bonometti L."/>
            <person name="Westerberg I."/>
            <person name="Brannstrom I.O."/>
            <person name="Guillou S."/>
            <person name="Cros-Aarteil S."/>
            <person name="Calhoun S."/>
            <person name="Haridas S."/>
            <person name="Kuo A."/>
            <person name="Mondo S."/>
            <person name="Pangilinan J."/>
            <person name="Riley R."/>
            <person name="Labutti K."/>
            <person name="Andreopoulos B."/>
            <person name="Lipzen A."/>
            <person name="Chen C."/>
            <person name="Yanf M."/>
            <person name="Daum C."/>
            <person name="Ng V."/>
            <person name="Clum A."/>
            <person name="Steindorff A."/>
            <person name="Ohm R."/>
            <person name="Martin F."/>
            <person name="Silar P."/>
            <person name="Natvig D."/>
            <person name="Lalanne C."/>
            <person name="Gautier V."/>
            <person name="Ament-Velasquez S.L."/>
            <person name="Kruys A."/>
            <person name="Hutchinson M.I."/>
            <person name="Powell A.J."/>
            <person name="Barry K."/>
            <person name="Miller A.N."/>
            <person name="Grigoriev I.V."/>
            <person name="Debuchy R."/>
            <person name="Gladieux P."/>
            <person name="Thoren M.H."/>
            <person name="Johannesson H."/>
        </authorList>
    </citation>
    <scope>NUCLEOTIDE SEQUENCE</scope>
    <source>
        <strain evidence="1">SMH4607-1</strain>
    </source>
</reference>
<dbReference type="SUPFAM" id="SSF48403">
    <property type="entry name" value="Ankyrin repeat"/>
    <property type="match status" value="1"/>
</dbReference>
<comment type="caution">
    <text evidence="1">The sequence shown here is derived from an EMBL/GenBank/DDBJ whole genome shotgun (WGS) entry which is preliminary data.</text>
</comment>